<evidence type="ECO:0000313" key="1">
    <source>
        <dbReference type="EMBL" id="SAZ11033.1"/>
    </source>
</evidence>
<name>A0AAX2BEZ4_CITAM</name>
<protein>
    <submittedName>
        <fullName evidence="1">Uncharacterized protein</fullName>
    </submittedName>
</protein>
<sequence>MLLRDYLRTASQESSLKLDVYTAQFYFVRVMYGVGRHFGYLNHHLCGYCAGGHCAWLADSQLSACATESRTIR</sequence>
<dbReference type="Proteomes" id="UP000245995">
    <property type="component" value="Chromosome CITRO92"/>
</dbReference>
<organism evidence="1 2">
    <name type="scientific">Citrobacter amalonaticus</name>
    <dbReference type="NCBI Taxonomy" id="35703"/>
    <lineage>
        <taxon>Bacteria</taxon>
        <taxon>Pseudomonadati</taxon>
        <taxon>Pseudomonadota</taxon>
        <taxon>Gammaproteobacteria</taxon>
        <taxon>Enterobacterales</taxon>
        <taxon>Enterobacteriaceae</taxon>
        <taxon>Citrobacter</taxon>
    </lineage>
</organism>
<accession>A0AAX2BEZ4</accession>
<evidence type="ECO:0000313" key="2">
    <source>
        <dbReference type="Proteomes" id="UP000245995"/>
    </source>
</evidence>
<dbReference type="EMBL" id="LT556085">
    <property type="protein sequence ID" value="SAZ11033.1"/>
    <property type="molecule type" value="Genomic_DNA"/>
</dbReference>
<reference evidence="1 2" key="1">
    <citation type="submission" date="2016-04" db="EMBL/GenBank/DDBJ databases">
        <authorList>
            <person name="Regsiter A."/>
            <person name="William W."/>
        </authorList>
    </citation>
    <scope>NUCLEOTIDE SEQUENCE [LARGE SCALE GENOMIC DNA]</scope>
    <source>
        <strain evidence="1 2">92</strain>
    </source>
</reference>
<gene>
    <name evidence="1" type="ORF">CITRO92_1019</name>
</gene>
<proteinExistence type="predicted"/>
<dbReference type="AlphaFoldDB" id="A0AAX2BEZ4"/>